<proteinExistence type="predicted"/>
<dbReference type="RefSeq" id="WP_191739961.1">
    <property type="nucleotide sequence ID" value="NZ_JACSQB010000053.1"/>
</dbReference>
<keyword evidence="2" id="KW-1185">Reference proteome</keyword>
<dbReference type="Pfam" id="PF08761">
    <property type="entry name" value="dUTPase_2"/>
    <property type="match status" value="1"/>
</dbReference>
<dbReference type="EMBL" id="JACSQB010000053">
    <property type="protein sequence ID" value="MBD8046987.1"/>
    <property type="molecule type" value="Genomic_DNA"/>
</dbReference>
<evidence type="ECO:0000313" key="2">
    <source>
        <dbReference type="Proteomes" id="UP000627166"/>
    </source>
</evidence>
<accession>A0ABR8YRV7</accession>
<reference evidence="1 2" key="1">
    <citation type="submission" date="2020-08" db="EMBL/GenBank/DDBJ databases">
        <title>A Genomic Blueprint of the Chicken Gut Microbiome.</title>
        <authorList>
            <person name="Gilroy R."/>
            <person name="Ravi A."/>
            <person name="Getino M."/>
            <person name="Pursley I."/>
            <person name="Horton D.L."/>
            <person name="Alikhan N.-F."/>
            <person name="Baker D."/>
            <person name="Gharbi K."/>
            <person name="Hall N."/>
            <person name="Watson M."/>
            <person name="Adriaenssens E.M."/>
            <person name="Foster-Nyarko E."/>
            <person name="Jarju S."/>
            <person name="Secka A."/>
            <person name="Antonio M."/>
            <person name="Oren A."/>
            <person name="Chaudhuri R."/>
            <person name="La Ragione R.M."/>
            <person name="Hildebrand F."/>
            <person name="Pallen M.J."/>
        </authorList>
    </citation>
    <scope>NUCLEOTIDE SEQUENCE [LARGE SCALE GENOMIC DNA]</scope>
    <source>
        <strain evidence="1 2">N37</strain>
    </source>
</reference>
<protein>
    <submittedName>
        <fullName evidence="1">dUTP diphosphatase</fullName>
    </submittedName>
</protein>
<dbReference type="Gene3D" id="1.10.4010.10">
    <property type="entry name" value="Type II deoxyuridine triphosphatase"/>
    <property type="match status" value="1"/>
</dbReference>
<dbReference type="InterPro" id="IPR014871">
    <property type="entry name" value="dUTPase/dCTP_pyrophosphatase"/>
</dbReference>
<name>A0ABR8YRV7_9CLOT</name>
<comment type="caution">
    <text evidence="1">The sequence shown here is derived from an EMBL/GenBank/DDBJ whole genome shotgun (WGS) entry which is preliminary data.</text>
</comment>
<dbReference type="CDD" id="cd11527">
    <property type="entry name" value="NTP-PPase_dUTPase"/>
    <property type="match status" value="1"/>
</dbReference>
<dbReference type="Proteomes" id="UP000627166">
    <property type="component" value="Unassembled WGS sequence"/>
</dbReference>
<organism evidence="1 2">
    <name type="scientific">Clostridium faecium</name>
    <dbReference type="NCBI Taxonomy" id="2762223"/>
    <lineage>
        <taxon>Bacteria</taxon>
        <taxon>Bacillati</taxon>
        <taxon>Bacillota</taxon>
        <taxon>Clostridia</taxon>
        <taxon>Eubacteriales</taxon>
        <taxon>Clostridiaceae</taxon>
        <taxon>Clostridium</taxon>
    </lineage>
</organism>
<sequence>MNLEKLFEMQQILDNRIEREHNLQNQELFFKKVLALQVEVGELANETRCFKFWSLKKPSEASIILEEYVDCLHFILSLGIETNLQNTKLNKNLKVENNTDTTEMFLNLNEKINIFAKNKCEKSYIDLFEQFILLGNILGFSSENIEEAYLNKNKINHQRQDEGY</sequence>
<dbReference type="InterPro" id="IPR016947">
    <property type="entry name" value="UCP030140"/>
</dbReference>
<gene>
    <name evidence="1" type="ORF">H9637_08035</name>
</gene>
<evidence type="ECO:0000313" key="1">
    <source>
        <dbReference type="EMBL" id="MBD8046987.1"/>
    </source>
</evidence>
<dbReference type="PIRSF" id="PIRSF030140">
    <property type="entry name" value="UCP030140"/>
    <property type="match status" value="1"/>
</dbReference>
<dbReference type="SUPFAM" id="SSF101386">
    <property type="entry name" value="all-alpha NTP pyrophosphatases"/>
    <property type="match status" value="1"/>
</dbReference>